<keyword evidence="6 13" id="KW-0597">Phosphoprotein</keyword>
<feature type="modified residue" description="4-aspartylphosphate" evidence="13">
    <location>
        <position position="784"/>
    </location>
</feature>
<dbReference type="GO" id="GO:0005886">
    <property type="term" value="C:plasma membrane"/>
    <property type="evidence" value="ECO:0007669"/>
    <property type="project" value="UniProtKB-SubCell"/>
</dbReference>
<dbReference type="PANTHER" id="PTHR43065:SF42">
    <property type="entry name" value="TWO-COMPONENT SENSOR PPRA"/>
    <property type="match status" value="1"/>
</dbReference>
<evidence type="ECO:0000259" key="16">
    <source>
        <dbReference type="PROSITE" id="PS50110"/>
    </source>
</evidence>
<evidence type="ECO:0000256" key="4">
    <source>
        <dbReference type="ARBA" id="ARBA00022475"/>
    </source>
</evidence>
<dbReference type="Pfam" id="PF02518">
    <property type="entry name" value="HATPase_c"/>
    <property type="match status" value="1"/>
</dbReference>
<evidence type="ECO:0000256" key="11">
    <source>
        <dbReference type="ARBA" id="ARBA00023136"/>
    </source>
</evidence>
<dbReference type="SMART" id="SM00387">
    <property type="entry name" value="HATPase_c"/>
    <property type="match status" value="1"/>
</dbReference>
<dbReference type="GO" id="GO:0000155">
    <property type="term" value="F:phosphorelay sensor kinase activity"/>
    <property type="evidence" value="ECO:0007669"/>
    <property type="project" value="InterPro"/>
</dbReference>
<dbReference type="Gene3D" id="3.30.565.10">
    <property type="entry name" value="Histidine kinase-like ATPase, C-terminal domain"/>
    <property type="match status" value="1"/>
</dbReference>
<dbReference type="Gene3D" id="3.40.50.2300">
    <property type="match status" value="1"/>
</dbReference>
<evidence type="ECO:0000256" key="14">
    <source>
        <dbReference type="SAM" id="Phobius"/>
    </source>
</evidence>
<dbReference type="GO" id="GO:0006935">
    <property type="term" value="P:chemotaxis"/>
    <property type="evidence" value="ECO:0007669"/>
    <property type="project" value="InterPro"/>
</dbReference>
<dbReference type="InterPro" id="IPR036890">
    <property type="entry name" value="HATPase_C_sf"/>
</dbReference>
<feature type="domain" description="HAMP" evidence="17">
    <location>
        <begin position="322"/>
        <end position="376"/>
    </location>
</feature>
<organism evidence="18">
    <name type="scientific">endosymbiont of Ridgeia piscesae</name>
    <dbReference type="NCBI Taxonomy" id="54398"/>
    <lineage>
        <taxon>Bacteria</taxon>
        <taxon>Pseudomonadati</taxon>
        <taxon>Pseudomonadota</taxon>
        <taxon>Gammaproteobacteria</taxon>
        <taxon>sulfur-oxidizing symbionts</taxon>
    </lineage>
</organism>
<keyword evidence="8 14" id="KW-0812">Transmembrane</keyword>
<dbReference type="PRINTS" id="PR00344">
    <property type="entry name" value="BCTRLSENSOR"/>
</dbReference>
<dbReference type="SMART" id="SM00448">
    <property type="entry name" value="REC"/>
    <property type="match status" value="1"/>
</dbReference>
<dbReference type="SUPFAM" id="SSF47384">
    <property type="entry name" value="Homodimeric domain of signal transducing histidine kinase"/>
    <property type="match status" value="1"/>
</dbReference>
<dbReference type="SMART" id="SM00388">
    <property type="entry name" value="HisKA"/>
    <property type="match status" value="1"/>
</dbReference>
<dbReference type="EMBL" id="EU247763">
    <property type="protein sequence ID" value="ABY79051.1"/>
    <property type="molecule type" value="Genomic_DNA"/>
</dbReference>
<dbReference type="InterPro" id="IPR005467">
    <property type="entry name" value="His_kinase_dom"/>
</dbReference>
<keyword evidence="10 14" id="KW-1133">Transmembrane helix</keyword>
<evidence type="ECO:0000256" key="8">
    <source>
        <dbReference type="ARBA" id="ARBA00022692"/>
    </source>
</evidence>
<evidence type="ECO:0000256" key="1">
    <source>
        <dbReference type="ARBA" id="ARBA00000085"/>
    </source>
</evidence>
<dbReference type="Pfam" id="PF00072">
    <property type="entry name" value="Response_reg"/>
    <property type="match status" value="1"/>
</dbReference>
<keyword evidence="5" id="KW-0488">Methylation</keyword>
<evidence type="ECO:0000256" key="10">
    <source>
        <dbReference type="ARBA" id="ARBA00022989"/>
    </source>
</evidence>
<proteinExistence type="predicted"/>
<keyword evidence="9 18" id="KW-0418">Kinase</keyword>
<dbReference type="InterPro" id="IPR003660">
    <property type="entry name" value="HAMP_dom"/>
</dbReference>
<comment type="subcellular location">
    <subcellularLocation>
        <location evidence="2">Cell membrane</location>
    </subcellularLocation>
</comment>
<comment type="catalytic activity">
    <reaction evidence="1">
        <text>ATP + protein L-histidine = ADP + protein N-phospho-L-histidine.</text>
        <dbReference type="EC" id="2.7.13.3"/>
    </reaction>
</comment>
<evidence type="ECO:0000256" key="12">
    <source>
        <dbReference type="ARBA" id="ARBA00023224"/>
    </source>
</evidence>
<dbReference type="PROSITE" id="PS50885">
    <property type="entry name" value="HAMP"/>
    <property type="match status" value="1"/>
</dbReference>
<dbReference type="InterPro" id="IPR011006">
    <property type="entry name" value="CheY-like_superfamily"/>
</dbReference>
<keyword evidence="4" id="KW-1003">Cell membrane</keyword>
<dbReference type="PROSITE" id="PS50110">
    <property type="entry name" value="RESPONSE_REGULATORY"/>
    <property type="match status" value="1"/>
</dbReference>
<dbReference type="InterPro" id="IPR036097">
    <property type="entry name" value="HisK_dim/P_sf"/>
</dbReference>
<feature type="domain" description="Histidine kinase" evidence="15">
    <location>
        <begin position="512"/>
        <end position="720"/>
    </location>
</feature>
<dbReference type="Gene3D" id="6.10.340.10">
    <property type="match status" value="1"/>
</dbReference>
<dbReference type="InterPro" id="IPR035965">
    <property type="entry name" value="PAS-like_dom_sf"/>
</dbReference>
<reference evidence="18" key="1">
    <citation type="submission" date="2007-10" db="EMBL/GenBank/DDBJ databases">
        <title>Autotrophic evidences of epsilon proteobacteria as symbionts of hydrothermal vent tubeworm Ridgeia piscesae.</title>
        <authorList>
            <person name="Wang X."/>
            <person name="Yan X."/>
            <person name="Xu X."/>
        </authorList>
    </citation>
    <scope>NUCLEOTIDE SEQUENCE</scope>
</reference>
<feature type="domain" description="Response regulatory" evidence="16">
    <location>
        <begin position="734"/>
        <end position="850"/>
    </location>
</feature>
<evidence type="ECO:0000256" key="13">
    <source>
        <dbReference type="PROSITE-ProRule" id="PRU00169"/>
    </source>
</evidence>
<evidence type="ECO:0000313" key="18">
    <source>
        <dbReference type="EMBL" id="ABY79051.1"/>
    </source>
</evidence>
<keyword evidence="11 14" id="KW-0472">Membrane</keyword>
<dbReference type="InterPro" id="IPR003661">
    <property type="entry name" value="HisK_dim/P_dom"/>
</dbReference>
<dbReference type="Pfam" id="PF12860">
    <property type="entry name" value="PAS_7"/>
    <property type="match status" value="1"/>
</dbReference>
<evidence type="ECO:0000259" key="15">
    <source>
        <dbReference type="PROSITE" id="PS50109"/>
    </source>
</evidence>
<dbReference type="AlphaFoldDB" id="D2CL02"/>
<evidence type="ECO:0000256" key="5">
    <source>
        <dbReference type="ARBA" id="ARBA00022481"/>
    </source>
</evidence>
<keyword evidence="7" id="KW-0808">Transferase</keyword>
<protein>
    <recommendedName>
        <fullName evidence="3">histidine kinase</fullName>
        <ecNumber evidence="3">2.7.13.3</ecNumber>
    </recommendedName>
</protein>
<accession>D2CL02</accession>
<dbReference type="SUPFAM" id="SSF52172">
    <property type="entry name" value="CheY-like"/>
    <property type="match status" value="1"/>
</dbReference>
<sequence length="862" mass="93388">MTEDAFAKRGSWLSIRLRLLLALGALAAATIMVGTLSWYALSRANSDLEKLHNQTLIEVTSAMALSKRSNDMTTSAPFLLGLKSPYLIHAEAEGLLAAIERIRQQWPQESGRATRRQLSVVEPLRQLELAVNDLIGAADNLDQERSKILVQRASLSALSEKVQIGVPLANMSDDERQIRVLIRSIISALSGAAYSDSLPGLGEFQRKYTTLVSAPALQSAQGEMQGALQQMQTMTSGPEGLFTNRRKELDQNLVAQNALFRIRYNSSLIGDMALEYAQNAEDFLSQKRKETASSIRFAKLVILTVGIASVTLALLSALFVSGYVTGNIKAISSAMQRLAQGDRSTKLPRPDGAMDEIGILLQSFRVFRANAMRLDRSNKQLNQRNTLFEKVSNNISDGVAIIDSDGCLTAANPSFTSVLQLPEGTLDHNFDMTEILAASMFSESARAQKLGCEFNKHAELQSADGYVIEVRCSRLPDGGGVWMFSDVTERRKIEERLGQIQRIESLGKVTGEVAHDFANILSTISGNLHLLETKPSGADSTGILRRISSAVEIGTSLTQRLLAFARKQHLTPERTELNALVAGLEDLVSIGLKEGVTLTANMTPDELFVQVDPGQLESAILNLCLNSNQAIKSSGTIDITVKAGLGNTAEIIIADDGCGMAEETLKRALEPFFSARSDGMGTGLGLPSVYGFAKQSGGELQIESAVNVGTTVRLTFPLVAAGPEIATRTDTKMRVLLVEDDPENLASVAQLLRGMGHDVDQASLFDVAQERLEGPDRYDLLLSDIHLDNGNSGWQLIEHSLKRAPQTKLIAMSGRLPLHHVITERYAGKVASLSKPVTAEKLAAALLASALRTDDLGNIQND</sequence>
<dbReference type="Gene3D" id="3.30.450.20">
    <property type="entry name" value="PAS domain"/>
    <property type="match status" value="1"/>
</dbReference>
<dbReference type="CDD" id="cd06225">
    <property type="entry name" value="HAMP"/>
    <property type="match status" value="1"/>
</dbReference>
<dbReference type="EC" id="2.7.13.3" evidence="3"/>
<dbReference type="Pfam" id="PF02203">
    <property type="entry name" value="TarH"/>
    <property type="match status" value="1"/>
</dbReference>
<dbReference type="SUPFAM" id="SSF158472">
    <property type="entry name" value="HAMP domain-like"/>
    <property type="match status" value="1"/>
</dbReference>
<dbReference type="InterPro" id="IPR004358">
    <property type="entry name" value="Sig_transdc_His_kin-like_C"/>
</dbReference>
<dbReference type="InterPro" id="IPR001789">
    <property type="entry name" value="Sig_transdc_resp-reg_receiver"/>
</dbReference>
<dbReference type="InterPro" id="IPR003122">
    <property type="entry name" value="Tar_rcpt_lig-bd"/>
</dbReference>
<feature type="transmembrane region" description="Helical" evidence="14">
    <location>
        <begin position="20"/>
        <end position="41"/>
    </location>
</feature>
<dbReference type="PROSITE" id="PS50109">
    <property type="entry name" value="HIS_KIN"/>
    <property type="match status" value="1"/>
</dbReference>
<dbReference type="SMART" id="SM00304">
    <property type="entry name" value="HAMP"/>
    <property type="match status" value="1"/>
</dbReference>
<feature type="transmembrane region" description="Helical" evidence="14">
    <location>
        <begin position="297"/>
        <end position="324"/>
    </location>
</feature>
<evidence type="ECO:0000256" key="2">
    <source>
        <dbReference type="ARBA" id="ARBA00004236"/>
    </source>
</evidence>
<evidence type="ECO:0000256" key="3">
    <source>
        <dbReference type="ARBA" id="ARBA00012438"/>
    </source>
</evidence>
<evidence type="ECO:0000256" key="7">
    <source>
        <dbReference type="ARBA" id="ARBA00022679"/>
    </source>
</evidence>
<name>D2CL02_9GAMM</name>
<dbReference type="PANTHER" id="PTHR43065">
    <property type="entry name" value="SENSOR HISTIDINE KINASE"/>
    <property type="match status" value="1"/>
</dbReference>
<evidence type="ECO:0000256" key="9">
    <source>
        <dbReference type="ARBA" id="ARBA00022777"/>
    </source>
</evidence>
<evidence type="ECO:0000259" key="17">
    <source>
        <dbReference type="PROSITE" id="PS50885"/>
    </source>
</evidence>
<dbReference type="SUPFAM" id="SSF55874">
    <property type="entry name" value="ATPase domain of HSP90 chaperone/DNA topoisomerase II/histidine kinase"/>
    <property type="match status" value="1"/>
</dbReference>
<keyword evidence="12" id="KW-0807">Transducer</keyword>
<dbReference type="SUPFAM" id="SSF55785">
    <property type="entry name" value="PYP-like sensor domain (PAS domain)"/>
    <property type="match status" value="1"/>
</dbReference>
<dbReference type="InterPro" id="IPR003594">
    <property type="entry name" value="HATPase_dom"/>
</dbReference>
<dbReference type="Gene3D" id="1.10.287.130">
    <property type="match status" value="1"/>
</dbReference>
<evidence type="ECO:0000256" key="6">
    <source>
        <dbReference type="ARBA" id="ARBA00022553"/>
    </source>
</evidence>